<dbReference type="GO" id="GO:0016491">
    <property type="term" value="F:oxidoreductase activity"/>
    <property type="evidence" value="ECO:0007669"/>
    <property type="project" value="UniProtKB-KW"/>
</dbReference>
<gene>
    <name evidence="4" type="ORF">SM0020_03500</name>
</gene>
<accession>H0FU71</accession>
<dbReference type="RefSeq" id="WP_003526050.1">
    <property type="nucleotide sequence ID" value="NZ_AGVV01000004.1"/>
</dbReference>
<reference evidence="4 5" key="1">
    <citation type="journal article" date="2012" name="J. Bacteriol.">
        <title>Draft Genome Sequence of Sinorhizobium meliloti CCNWSX0020, a Nitrogen-Fixing Symbiont with Copper Tolerance Capability Isolated from Lead-Zinc Mine Tailings.</title>
        <authorList>
            <person name="Li Z."/>
            <person name="Ma Z."/>
            <person name="Hao X."/>
            <person name="Wei G."/>
        </authorList>
    </citation>
    <scope>NUCLEOTIDE SEQUENCE [LARGE SCALE GENOMIC DNA]</scope>
    <source>
        <strain evidence="4 5">CCNWSX0020</strain>
    </source>
</reference>
<name>H0FU71_RHIML</name>
<dbReference type="PANTHER" id="PTHR43618">
    <property type="entry name" value="7-ALPHA-HYDROXYSTEROID DEHYDROGENASE"/>
    <property type="match status" value="1"/>
</dbReference>
<keyword evidence="2" id="KW-0521">NADP</keyword>
<dbReference type="InterPro" id="IPR002347">
    <property type="entry name" value="SDR_fam"/>
</dbReference>
<dbReference type="Gene3D" id="3.40.50.720">
    <property type="entry name" value="NAD(P)-binding Rossmann-like Domain"/>
    <property type="match status" value="1"/>
</dbReference>
<dbReference type="InterPro" id="IPR052178">
    <property type="entry name" value="Sec_Metab_Biosynth_SDR"/>
</dbReference>
<dbReference type="SUPFAM" id="SSF51735">
    <property type="entry name" value="NAD(P)-binding Rossmann-fold domains"/>
    <property type="match status" value="1"/>
</dbReference>
<dbReference type="AlphaFoldDB" id="H0FU71"/>
<comment type="similarity">
    <text evidence="1">Belongs to the short-chain dehydrogenases/reductases (SDR) family.</text>
</comment>
<sequence>MRLEAAFIAGGSSGIGLATAKVFVREGARVAITGRGRRQLDEAVEVLGRDVIGCEADVDDDEAMGRLAIYAIAPVKPAR</sequence>
<dbReference type="PANTHER" id="PTHR43618:SF8">
    <property type="entry name" value="7ALPHA-HYDROXYSTEROID DEHYDROGENASE"/>
    <property type="match status" value="1"/>
</dbReference>
<evidence type="ECO:0000313" key="5">
    <source>
        <dbReference type="Proteomes" id="UP000004038"/>
    </source>
</evidence>
<organism evidence="4 5">
    <name type="scientific">Sinorhizobium meliloti CCNWSX0020</name>
    <dbReference type="NCBI Taxonomy" id="1107881"/>
    <lineage>
        <taxon>Bacteria</taxon>
        <taxon>Pseudomonadati</taxon>
        <taxon>Pseudomonadota</taxon>
        <taxon>Alphaproteobacteria</taxon>
        <taxon>Hyphomicrobiales</taxon>
        <taxon>Rhizobiaceae</taxon>
        <taxon>Sinorhizobium/Ensifer group</taxon>
        <taxon>Sinorhizobium</taxon>
    </lineage>
</organism>
<dbReference type="Pfam" id="PF00106">
    <property type="entry name" value="adh_short"/>
    <property type="match status" value="1"/>
</dbReference>
<evidence type="ECO:0000256" key="1">
    <source>
        <dbReference type="ARBA" id="ARBA00006484"/>
    </source>
</evidence>
<evidence type="ECO:0000256" key="2">
    <source>
        <dbReference type="ARBA" id="ARBA00022857"/>
    </source>
</evidence>
<proteinExistence type="inferred from homology"/>
<keyword evidence="3" id="KW-0560">Oxidoreductase</keyword>
<dbReference type="InterPro" id="IPR036291">
    <property type="entry name" value="NAD(P)-bd_dom_sf"/>
</dbReference>
<dbReference type="EMBL" id="AGVV01000004">
    <property type="protein sequence ID" value="EHK79402.1"/>
    <property type="molecule type" value="Genomic_DNA"/>
</dbReference>
<protein>
    <submittedName>
        <fullName evidence="4">Putative short-chain dehydrogenase/reductase SDR</fullName>
    </submittedName>
</protein>
<dbReference type="PATRIC" id="fig|1107881.3.peg.698"/>
<evidence type="ECO:0000256" key="3">
    <source>
        <dbReference type="ARBA" id="ARBA00023002"/>
    </source>
</evidence>
<dbReference type="Proteomes" id="UP000004038">
    <property type="component" value="Unassembled WGS sequence"/>
</dbReference>
<evidence type="ECO:0000313" key="4">
    <source>
        <dbReference type="EMBL" id="EHK79402.1"/>
    </source>
</evidence>